<dbReference type="RefSeq" id="WP_249904723.1">
    <property type="nucleotide sequence ID" value="NZ_JAMGBA010000002.1"/>
</dbReference>
<keyword evidence="3" id="KW-1185">Reference proteome</keyword>
<dbReference type="Gene3D" id="3.10.450.50">
    <property type="match status" value="1"/>
</dbReference>
<dbReference type="Pfam" id="PF14534">
    <property type="entry name" value="DUF4440"/>
    <property type="match status" value="1"/>
</dbReference>
<comment type="caution">
    <text evidence="2">The sequence shown here is derived from an EMBL/GenBank/DDBJ whole genome shotgun (WGS) entry which is preliminary data.</text>
</comment>
<reference evidence="2 3" key="1">
    <citation type="submission" date="2022-05" db="EMBL/GenBank/DDBJ databases">
        <authorList>
            <person name="Jo J.-H."/>
            <person name="Im W.-T."/>
        </authorList>
    </citation>
    <scope>NUCLEOTIDE SEQUENCE [LARGE SCALE GENOMIC DNA]</scope>
    <source>
        <strain evidence="2 3">NSE70-1</strain>
    </source>
</reference>
<evidence type="ECO:0000313" key="2">
    <source>
        <dbReference type="EMBL" id="MCL6699304.1"/>
    </source>
</evidence>
<evidence type="ECO:0000313" key="3">
    <source>
        <dbReference type="Proteomes" id="UP001203410"/>
    </source>
</evidence>
<dbReference type="Proteomes" id="UP001203410">
    <property type="component" value="Unassembled WGS sequence"/>
</dbReference>
<dbReference type="SUPFAM" id="SSF54427">
    <property type="entry name" value="NTF2-like"/>
    <property type="match status" value="1"/>
</dbReference>
<sequence length="133" mass="15013">MAADAPCMDVRDLERDWRDALIDKDEAALRRLIHPQYKLVGIRSTGSVAVNLEQWIEALKRMDIASLEVRVIECVALDNVIVATVDAQWKVRYLGQVIDERVLLTDVWVRVGDSWQVVRRHSSPVPPGITIGA</sequence>
<accession>A0ABT0RW96</accession>
<feature type="domain" description="DUF4440" evidence="1">
    <location>
        <begin position="10"/>
        <end position="117"/>
    </location>
</feature>
<protein>
    <submittedName>
        <fullName evidence="2">Nuclear transport factor 2 family protein</fullName>
    </submittedName>
</protein>
<organism evidence="2 3">
    <name type="scientific">Sphingomonas caseinilyticus</name>
    <dbReference type="NCBI Taxonomy" id="2908205"/>
    <lineage>
        <taxon>Bacteria</taxon>
        <taxon>Pseudomonadati</taxon>
        <taxon>Pseudomonadota</taxon>
        <taxon>Alphaproteobacteria</taxon>
        <taxon>Sphingomonadales</taxon>
        <taxon>Sphingomonadaceae</taxon>
        <taxon>Sphingomonas</taxon>
    </lineage>
</organism>
<gene>
    <name evidence="2" type="ORF">LZ496_11000</name>
</gene>
<name>A0ABT0RW96_9SPHN</name>
<proteinExistence type="predicted"/>
<evidence type="ECO:0000259" key="1">
    <source>
        <dbReference type="Pfam" id="PF14534"/>
    </source>
</evidence>
<dbReference type="EMBL" id="JAMGBA010000002">
    <property type="protein sequence ID" value="MCL6699304.1"/>
    <property type="molecule type" value="Genomic_DNA"/>
</dbReference>
<dbReference type="InterPro" id="IPR027843">
    <property type="entry name" value="DUF4440"/>
</dbReference>
<dbReference type="InterPro" id="IPR032710">
    <property type="entry name" value="NTF2-like_dom_sf"/>
</dbReference>